<evidence type="ECO:0000256" key="3">
    <source>
        <dbReference type="ARBA" id="ARBA00022777"/>
    </source>
</evidence>
<comment type="similarity">
    <text evidence="1">Belongs to the FGGY kinase family.</text>
</comment>
<feature type="domain" description="Carbohydrate kinase FGGY N-terminal" evidence="4">
    <location>
        <begin position="6"/>
        <end position="276"/>
    </location>
</feature>
<evidence type="ECO:0000313" key="6">
    <source>
        <dbReference type="EMBL" id="KAG8461421.1"/>
    </source>
</evidence>
<comment type="caution">
    <text evidence="6">The sequence shown here is derived from an EMBL/GenBank/DDBJ whole genome shotgun (WGS) entry which is preliminary data.</text>
</comment>
<dbReference type="InterPro" id="IPR000577">
    <property type="entry name" value="Carb_kinase_FGGY"/>
</dbReference>
<keyword evidence="7" id="KW-1185">Reference proteome</keyword>
<dbReference type="GO" id="GO:0005737">
    <property type="term" value="C:cytoplasm"/>
    <property type="evidence" value="ECO:0007669"/>
    <property type="project" value="TreeGrafter"/>
</dbReference>
<dbReference type="PANTHER" id="PTHR43435:SF4">
    <property type="entry name" value="FGGY CARBOHYDRATE KINASE DOMAIN-CONTAINING PROTEIN"/>
    <property type="match status" value="1"/>
</dbReference>
<dbReference type="OrthoDB" id="203824at2759"/>
<dbReference type="Gene3D" id="1.20.58.2240">
    <property type="match status" value="1"/>
</dbReference>
<dbReference type="PANTHER" id="PTHR43435">
    <property type="entry name" value="RIBULOKINASE"/>
    <property type="match status" value="1"/>
</dbReference>
<dbReference type="GO" id="GO:0019150">
    <property type="term" value="F:D-ribulokinase activity"/>
    <property type="evidence" value="ECO:0007669"/>
    <property type="project" value="TreeGrafter"/>
</dbReference>
<proteinExistence type="inferred from homology"/>
<sequence>MSAGLVLAVDVGTRSARACVFALDGTRRGAPAAEPIDVRHPPGAPHLYEQSSEQIWHAVCAAARRALASAGEGSASAVVGVGFDATCSLVVGPGQPVSPPAAAPHAEGEVVNDVILWLCHRAEAEADAINHTRHAALRTVGGHVSPEMQMPKLLWLKRYRPDSFAAARHFFDLADFLTFRATWHDGAAPCRSACTLGCKWNFGASSDGWDDNFLEAIGLAELAAEAHARIGPATPHALGAPVGNGLCASAADALGGLRVGIAVSAGAIDAHAGALGCLGSARALDRSAALISGTSTCVMHHAVAARVVPGVWGPYRDGAVPGFFLLEGGQSATGELVEHLVTAHPAVAELRAALAARGLADAPTSALLAELSARALAAAGCGSPAEYGRAALLTRSLHVYPDFAGNRSPLADSHMRGAVIGLSLDGHSVEALCALYVSALLALCCQLRHVLDEMSDGAGSPIEQLCCTGGLASDRLFLALLADASGREVVAVAEPNACLLGGGAHASVAEAMRAMTAPPAATIAPTCDPALRAFHAAKRRVYRRMLEDQRAYRELMDAAS</sequence>
<accession>A0A8J6C7Y6</accession>
<name>A0A8J6C7Y6_DIALT</name>
<evidence type="ECO:0000256" key="1">
    <source>
        <dbReference type="ARBA" id="ARBA00009156"/>
    </source>
</evidence>
<evidence type="ECO:0000313" key="7">
    <source>
        <dbReference type="Proteomes" id="UP000751190"/>
    </source>
</evidence>
<dbReference type="Pfam" id="PF02782">
    <property type="entry name" value="FGGY_C"/>
    <property type="match status" value="1"/>
</dbReference>
<evidence type="ECO:0000259" key="4">
    <source>
        <dbReference type="Pfam" id="PF00370"/>
    </source>
</evidence>
<dbReference type="Gene3D" id="3.30.420.40">
    <property type="match status" value="1"/>
</dbReference>
<dbReference type="InterPro" id="IPR018484">
    <property type="entry name" value="FGGY_N"/>
</dbReference>
<keyword evidence="2" id="KW-0808">Transferase</keyword>
<evidence type="ECO:0000256" key="2">
    <source>
        <dbReference type="ARBA" id="ARBA00022679"/>
    </source>
</evidence>
<dbReference type="SUPFAM" id="SSF53067">
    <property type="entry name" value="Actin-like ATPase domain"/>
    <property type="match status" value="2"/>
</dbReference>
<dbReference type="InterPro" id="IPR006003">
    <property type="entry name" value="FGGY_RbtK-like"/>
</dbReference>
<dbReference type="PIRSF" id="PIRSF000538">
    <property type="entry name" value="GlpK"/>
    <property type="match status" value="1"/>
</dbReference>
<dbReference type="InterPro" id="IPR043129">
    <property type="entry name" value="ATPase_NBD"/>
</dbReference>
<dbReference type="InterPro" id="IPR018485">
    <property type="entry name" value="FGGY_C"/>
</dbReference>
<evidence type="ECO:0008006" key="8">
    <source>
        <dbReference type="Google" id="ProtNLM"/>
    </source>
</evidence>
<evidence type="ECO:0000259" key="5">
    <source>
        <dbReference type="Pfam" id="PF02782"/>
    </source>
</evidence>
<dbReference type="EMBL" id="JAGTXO010000026">
    <property type="protein sequence ID" value="KAG8461421.1"/>
    <property type="molecule type" value="Genomic_DNA"/>
</dbReference>
<dbReference type="GO" id="GO:0019321">
    <property type="term" value="P:pentose metabolic process"/>
    <property type="evidence" value="ECO:0007669"/>
    <property type="project" value="TreeGrafter"/>
</dbReference>
<dbReference type="Proteomes" id="UP000751190">
    <property type="component" value="Unassembled WGS sequence"/>
</dbReference>
<organism evidence="6 7">
    <name type="scientific">Diacronema lutheri</name>
    <name type="common">Unicellular marine alga</name>
    <name type="synonym">Monochrysis lutheri</name>
    <dbReference type="NCBI Taxonomy" id="2081491"/>
    <lineage>
        <taxon>Eukaryota</taxon>
        <taxon>Haptista</taxon>
        <taxon>Haptophyta</taxon>
        <taxon>Pavlovophyceae</taxon>
        <taxon>Pavlovales</taxon>
        <taxon>Pavlovaceae</taxon>
        <taxon>Diacronema</taxon>
    </lineage>
</organism>
<dbReference type="AlphaFoldDB" id="A0A8J6C7Y6"/>
<keyword evidence="3" id="KW-0418">Kinase</keyword>
<feature type="domain" description="Carbohydrate kinase FGGY C-terminal" evidence="5">
    <location>
        <begin position="289"/>
        <end position="509"/>
    </location>
</feature>
<reference evidence="6" key="1">
    <citation type="submission" date="2021-05" db="EMBL/GenBank/DDBJ databases">
        <title>The genome of the haptophyte Pavlova lutheri (Diacronema luteri, Pavlovales) - a model for lipid biosynthesis in eukaryotic algae.</title>
        <authorList>
            <person name="Hulatt C.J."/>
            <person name="Posewitz M.C."/>
        </authorList>
    </citation>
    <scope>NUCLEOTIDE SEQUENCE</scope>
    <source>
        <strain evidence="6">NIVA-4/92</strain>
    </source>
</reference>
<protein>
    <recommendedName>
        <fullName evidence="8">Glycerol kinase</fullName>
    </recommendedName>
</protein>
<gene>
    <name evidence="6" type="ORF">KFE25_010608</name>
</gene>
<dbReference type="OMA" id="HKAMWHE"/>
<dbReference type="NCBIfam" id="TIGR01315">
    <property type="entry name" value="5C_CHO_kinase"/>
    <property type="match status" value="1"/>
</dbReference>
<dbReference type="Pfam" id="PF00370">
    <property type="entry name" value="FGGY_N"/>
    <property type="match status" value="1"/>
</dbReference>